<keyword evidence="3" id="KW-1185">Reference proteome</keyword>
<gene>
    <name evidence="2" type="ORF">PL9214650678</name>
</gene>
<dbReference type="AlphaFoldDB" id="A0A1J1LS61"/>
<sequence length="58" mass="6310">MINSSFQCSALECQFEALPLILIITGDLILIITGDLILIITGDLILIITGGRASFFHF</sequence>
<reference evidence="3" key="1">
    <citation type="submission" date="2015-10" db="EMBL/GenBank/DDBJ databases">
        <authorList>
            <person name="Regsiter A."/>
            <person name="william w."/>
        </authorList>
    </citation>
    <scope>NUCLEOTIDE SEQUENCE [LARGE SCALE GENOMIC DNA]</scope>
</reference>
<evidence type="ECO:0000256" key="1">
    <source>
        <dbReference type="SAM" id="Phobius"/>
    </source>
</evidence>
<feature type="transmembrane region" description="Helical" evidence="1">
    <location>
        <begin position="20"/>
        <end position="48"/>
    </location>
</feature>
<name>A0A1J1LS61_9CYAN</name>
<keyword evidence="1" id="KW-1133">Transmembrane helix</keyword>
<accession>A0A1J1LS61</accession>
<dbReference type="STRING" id="671072.PL9214650678"/>
<keyword evidence="1" id="KW-0812">Transmembrane</keyword>
<organism evidence="2 3">
    <name type="scientific">Planktothrix tepida PCC 9214</name>
    <dbReference type="NCBI Taxonomy" id="671072"/>
    <lineage>
        <taxon>Bacteria</taxon>
        <taxon>Bacillati</taxon>
        <taxon>Cyanobacteriota</taxon>
        <taxon>Cyanophyceae</taxon>
        <taxon>Oscillatoriophycideae</taxon>
        <taxon>Oscillatoriales</taxon>
        <taxon>Microcoleaceae</taxon>
        <taxon>Planktothrix</taxon>
    </lineage>
</organism>
<dbReference type="EMBL" id="CZDF01000172">
    <property type="protein sequence ID" value="CUR35239.1"/>
    <property type="molecule type" value="Genomic_DNA"/>
</dbReference>
<keyword evidence="1" id="KW-0472">Membrane</keyword>
<evidence type="ECO:0000313" key="3">
    <source>
        <dbReference type="Proteomes" id="UP000184315"/>
    </source>
</evidence>
<protein>
    <submittedName>
        <fullName evidence="2">Uncharacterized protein</fullName>
    </submittedName>
</protein>
<evidence type="ECO:0000313" key="2">
    <source>
        <dbReference type="EMBL" id="CUR35239.1"/>
    </source>
</evidence>
<proteinExistence type="predicted"/>
<dbReference type="Proteomes" id="UP000184315">
    <property type="component" value="Unassembled WGS sequence"/>
</dbReference>